<keyword evidence="2" id="KW-0472">Membrane</keyword>
<keyword evidence="2" id="KW-0812">Transmembrane</keyword>
<keyword evidence="4" id="KW-1185">Reference proteome</keyword>
<dbReference type="AlphaFoldDB" id="A0A4C1YVC3"/>
<feature type="compositionally biased region" description="Polar residues" evidence="1">
    <location>
        <begin position="116"/>
        <end position="127"/>
    </location>
</feature>
<comment type="caution">
    <text evidence="3">The sequence shown here is derived from an EMBL/GenBank/DDBJ whole genome shotgun (WGS) entry which is preliminary data.</text>
</comment>
<evidence type="ECO:0000256" key="1">
    <source>
        <dbReference type="SAM" id="MobiDB-lite"/>
    </source>
</evidence>
<dbReference type="EMBL" id="BGZK01001384">
    <property type="protein sequence ID" value="GBP78764.1"/>
    <property type="molecule type" value="Genomic_DNA"/>
</dbReference>
<reference evidence="3 4" key="1">
    <citation type="journal article" date="2019" name="Commun. Biol.">
        <title>The bagworm genome reveals a unique fibroin gene that provides high tensile strength.</title>
        <authorList>
            <person name="Kono N."/>
            <person name="Nakamura H."/>
            <person name="Ohtoshi R."/>
            <person name="Tomita M."/>
            <person name="Numata K."/>
            <person name="Arakawa K."/>
        </authorList>
    </citation>
    <scope>NUCLEOTIDE SEQUENCE [LARGE SCALE GENOMIC DNA]</scope>
</reference>
<keyword evidence="2" id="KW-1133">Transmembrane helix</keyword>
<gene>
    <name evidence="3" type="ORF">EVAR_63449_1</name>
</gene>
<feature type="region of interest" description="Disordered" evidence="1">
    <location>
        <begin position="103"/>
        <end position="127"/>
    </location>
</feature>
<evidence type="ECO:0000256" key="2">
    <source>
        <dbReference type="SAM" id="Phobius"/>
    </source>
</evidence>
<accession>A0A4C1YVC3</accession>
<feature type="compositionally biased region" description="Basic and acidic residues" evidence="1">
    <location>
        <begin position="105"/>
        <end position="115"/>
    </location>
</feature>
<protein>
    <submittedName>
        <fullName evidence="3">Uncharacterized protein</fullName>
    </submittedName>
</protein>
<evidence type="ECO:0000313" key="3">
    <source>
        <dbReference type="EMBL" id="GBP78764.1"/>
    </source>
</evidence>
<feature type="transmembrane region" description="Helical" evidence="2">
    <location>
        <begin position="6"/>
        <end position="26"/>
    </location>
</feature>
<name>A0A4C1YVC3_EUMVA</name>
<dbReference type="Proteomes" id="UP000299102">
    <property type="component" value="Unassembled WGS sequence"/>
</dbReference>
<organism evidence="3 4">
    <name type="scientific">Eumeta variegata</name>
    <name type="common">Bagworm moth</name>
    <name type="synonym">Eumeta japonica</name>
    <dbReference type="NCBI Taxonomy" id="151549"/>
    <lineage>
        <taxon>Eukaryota</taxon>
        <taxon>Metazoa</taxon>
        <taxon>Ecdysozoa</taxon>
        <taxon>Arthropoda</taxon>
        <taxon>Hexapoda</taxon>
        <taxon>Insecta</taxon>
        <taxon>Pterygota</taxon>
        <taxon>Neoptera</taxon>
        <taxon>Endopterygota</taxon>
        <taxon>Lepidoptera</taxon>
        <taxon>Glossata</taxon>
        <taxon>Ditrysia</taxon>
        <taxon>Tineoidea</taxon>
        <taxon>Psychidae</taxon>
        <taxon>Oiketicinae</taxon>
        <taxon>Eumeta</taxon>
    </lineage>
</organism>
<proteinExistence type="predicted"/>
<evidence type="ECO:0000313" key="4">
    <source>
        <dbReference type="Proteomes" id="UP000299102"/>
    </source>
</evidence>
<sequence>MAGVLPPYASCAIFCHLWWGMGMIYFQRYSQKASTRGLREKSVEKKIFDTLKQSQTPESRKKSILTSKTAEGCASLAERYDLTQRPTAEREVFFKKSRIMPQHPRQHEVKSRFQFDSENSSESSGNTDLTTACSFAVYSNDNGYLHTHLFLPVHCPLKLAPFASYFGR</sequence>